<dbReference type="InterPro" id="IPR039143">
    <property type="entry name" value="GNPNAT1-like"/>
</dbReference>
<evidence type="ECO:0000256" key="1">
    <source>
        <dbReference type="ARBA" id="ARBA00009623"/>
    </source>
</evidence>
<sequence>MFQKVTTNKMLEDAFEVRKKVFVEEQGVPLENELDAHDKTSTHFIGYEENIPFATGRLRAVDDKAKIERVAITKQFRKSGNGKKLMNFIEQYAKDEGFSKVTLNAQCQAQKFYETLGYQAEGSVFMEENIEHIVMSKKFS</sequence>
<dbReference type="GO" id="GO:0016746">
    <property type="term" value="F:acyltransferase activity"/>
    <property type="evidence" value="ECO:0007669"/>
    <property type="project" value="UniProtKB-KW"/>
</dbReference>
<dbReference type="InterPro" id="IPR000182">
    <property type="entry name" value="GNAT_dom"/>
</dbReference>
<proteinExistence type="inferred from homology"/>
<reference evidence="4 5" key="1">
    <citation type="journal article" date="2024" name="Pathogens">
        <title>Staphylococcus hsinchuensis sp. nov., Isolated from Soymilk.</title>
        <authorList>
            <person name="Wang Y.T."/>
            <person name="Lin Y.C."/>
            <person name="Hsieh Y.H."/>
            <person name="Lin Y.T."/>
            <person name="Hamada M."/>
            <person name="Chen C.C."/>
            <person name="Liou J.S."/>
            <person name="Lee A.Y."/>
            <person name="Zhang W.L."/>
            <person name="Chen Y.T."/>
            <person name="Huang C.H."/>
        </authorList>
    </citation>
    <scope>NUCLEOTIDE SEQUENCE [LARGE SCALE GENOMIC DNA]</scope>
    <source>
        <strain evidence="4 5">H164</strain>
    </source>
</reference>
<dbReference type="CDD" id="cd04301">
    <property type="entry name" value="NAT_SF"/>
    <property type="match status" value="1"/>
</dbReference>
<keyword evidence="4" id="KW-0808">Transferase</keyword>
<dbReference type="PANTHER" id="PTHR13355">
    <property type="entry name" value="GLUCOSAMINE 6-PHOSPHATE N-ACETYLTRANSFERASE"/>
    <property type="match status" value="1"/>
</dbReference>
<evidence type="ECO:0000259" key="3">
    <source>
        <dbReference type="PROSITE" id="PS51186"/>
    </source>
</evidence>
<accession>A0ABZ3EA88</accession>
<dbReference type="RefSeq" id="WP_251515913.1">
    <property type="nucleotide sequence ID" value="NZ_CP128355.1"/>
</dbReference>
<comment type="similarity">
    <text evidence="1">Belongs to the UPF0039 (ElaA) family.</text>
</comment>
<protein>
    <recommendedName>
        <fullName evidence="2">GCN5-related N-acetyltransferase</fullName>
    </recommendedName>
</protein>
<organism evidence="4 5">
    <name type="scientific">Staphylococcus hsinchuensis</name>
    <dbReference type="NCBI Taxonomy" id="3051183"/>
    <lineage>
        <taxon>Bacteria</taxon>
        <taxon>Bacillati</taxon>
        <taxon>Bacillota</taxon>
        <taxon>Bacilli</taxon>
        <taxon>Bacillales</taxon>
        <taxon>Staphylococcaceae</taxon>
        <taxon>Staphylococcus</taxon>
    </lineage>
</organism>
<dbReference type="SUPFAM" id="SSF55729">
    <property type="entry name" value="Acyl-CoA N-acyltransferases (Nat)"/>
    <property type="match status" value="1"/>
</dbReference>
<keyword evidence="4" id="KW-0012">Acyltransferase</keyword>
<dbReference type="Pfam" id="PF13673">
    <property type="entry name" value="Acetyltransf_10"/>
    <property type="match status" value="1"/>
</dbReference>
<dbReference type="EMBL" id="CP128355">
    <property type="protein sequence ID" value="XAF69743.1"/>
    <property type="molecule type" value="Genomic_DNA"/>
</dbReference>
<dbReference type="Proteomes" id="UP001436297">
    <property type="component" value="Chromosome"/>
</dbReference>
<evidence type="ECO:0000313" key="5">
    <source>
        <dbReference type="Proteomes" id="UP001436297"/>
    </source>
</evidence>
<feature type="domain" description="N-acetyltransferase" evidence="3">
    <location>
        <begin position="1"/>
        <end position="140"/>
    </location>
</feature>
<keyword evidence="5" id="KW-1185">Reference proteome</keyword>
<name>A0ABZ3EA88_9STAP</name>
<dbReference type="InterPro" id="IPR016181">
    <property type="entry name" value="Acyl_CoA_acyltransferase"/>
</dbReference>
<dbReference type="Gene3D" id="3.40.630.30">
    <property type="match status" value="1"/>
</dbReference>
<dbReference type="PANTHER" id="PTHR13355:SF11">
    <property type="entry name" value="GLUCOSAMINE 6-PHOSPHATE N-ACETYLTRANSFERASE"/>
    <property type="match status" value="1"/>
</dbReference>
<dbReference type="PROSITE" id="PS51186">
    <property type="entry name" value="GNAT"/>
    <property type="match status" value="1"/>
</dbReference>
<gene>
    <name evidence="4" type="ORF">QQM35_06615</name>
</gene>
<evidence type="ECO:0000256" key="2">
    <source>
        <dbReference type="ARBA" id="ARBA00029740"/>
    </source>
</evidence>
<evidence type="ECO:0000313" key="4">
    <source>
        <dbReference type="EMBL" id="XAF69743.1"/>
    </source>
</evidence>